<reference evidence="4 5" key="1">
    <citation type="submission" date="2020-07" db="EMBL/GenBank/DDBJ databases">
        <title>Sequencing the genomes of 1000 actinobacteria strains.</title>
        <authorList>
            <person name="Klenk H.-P."/>
        </authorList>
    </citation>
    <scope>NUCLEOTIDE SEQUENCE [LARGE SCALE GENOMIC DNA]</scope>
    <source>
        <strain evidence="4 5">DSM 104006</strain>
    </source>
</reference>
<proteinExistence type="predicted"/>
<evidence type="ECO:0000256" key="2">
    <source>
        <dbReference type="SAM" id="MobiDB-lite"/>
    </source>
</evidence>
<feature type="transmembrane region" description="Helical" evidence="1">
    <location>
        <begin position="142"/>
        <end position="165"/>
    </location>
</feature>
<dbReference type="PANTHER" id="PTHR35152">
    <property type="entry name" value="DOMAIN SIGNALLING PROTEIN, PUTATIVE (AFU_ORTHOLOGUE AFUA_5G11310)-RELATED"/>
    <property type="match status" value="1"/>
</dbReference>
<dbReference type="RefSeq" id="WP_179774864.1">
    <property type="nucleotide sequence ID" value="NZ_JACCFK010000001.1"/>
</dbReference>
<evidence type="ECO:0000256" key="1">
    <source>
        <dbReference type="PROSITE-ProRule" id="PRU00244"/>
    </source>
</evidence>
<feature type="transmembrane region" description="Helical" evidence="1">
    <location>
        <begin position="177"/>
        <end position="197"/>
    </location>
</feature>
<evidence type="ECO:0000313" key="5">
    <source>
        <dbReference type="Proteomes" id="UP000549616"/>
    </source>
</evidence>
<protein>
    <submittedName>
        <fullName evidence="4">NO-binding membrane sensor protein with MHYT domain</fullName>
    </submittedName>
</protein>
<feature type="transmembrane region" description="Helical" evidence="1">
    <location>
        <begin position="86"/>
        <end position="105"/>
    </location>
</feature>
<feature type="transmembrane region" description="Helical" evidence="1">
    <location>
        <begin position="45"/>
        <end position="66"/>
    </location>
</feature>
<feature type="region of interest" description="Disordered" evidence="2">
    <location>
        <begin position="244"/>
        <end position="267"/>
    </location>
</feature>
<keyword evidence="1" id="KW-0472">Membrane</keyword>
<name>A0A853B835_9PSEU</name>
<feature type="transmembrane region" description="Helical" evidence="1">
    <location>
        <begin position="112"/>
        <end position="130"/>
    </location>
</feature>
<organism evidence="4 5">
    <name type="scientific">Amycolatopsis endophytica</name>
    <dbReference type="NCBI Taxonomy" id="860233"/>
    <lineage>
        <taxon>Bacteria</taxon>
        <taxon>Bacillati</taxon>
        <taxon>Actinomycetota</taxon>
        <taxon>Actinomycetes</taxon>
        <taxon>Pseudonocardiales</taxon>
        <taxon>Pseudonocardiaceae</taxon>
        <taxon>Amycolatopsis</taxon>
    </lineage>
</organism>
<comment type="caution">
    <text evidence="4">The sequence shown here is derived from an EMBL/GenBank/DDBJ whole genome shotgun (WGS) entry which is preliminary data.</text>
</comment>
<keyword evidence="1" id="KW-1133">Transmembrane helix</keyword>
<evidence type="ECO:0000313" key="4">
    <source>
        <dbReference type="EMBL" id="NYI90907.1"/>
    </source>
</evidence>
<dbReference type="Proteomes" id="UP000549616">
    <property type="component" value="Unassembled WGS sequence"/>
</dbReference>
<dbReference type="AlphaFoldDB" id="A0A853B835"/>
<keyword evidence="1" id="KW-0812">Transmembrane</keyword>
<feature type="transmembrane region" description="Helical" evidence="1">
    <location>
        <begin position="12"/>
        <end position="33"/>
    </location>
</feature>
<feature type="transmembrane region" description="Helical" evidence="1">
    <location>
        <begin position="217"/>
        <end position="239"/>
    </location>
</feature>
<dbReference type="InterPro" id="IPR005330">
    <property type="entry name" value="MHYT_dom"/>
</dbReference>
<dbReference type="PANTHER" id="PTHR35152:SF1">
    <property type="entry name" value="DOMAIN SIGNALLING PROTEIN, PUTATIVE (AFU_ORTHOLOGUE AFUA_5G11310)-RELATED"/>
    <property type="match status" value="1"/>
</dbReference>
<sequence>MNHVHHFEMGTWVMALAYLTSVAGCALGLACTLQARTAVTSRARMAWLALAAVSIGGVGIWVMHFIAMLGFATPGMPVRYDIPRTILSAVLAVVAVFAGLLVFGVRERFQWWRLLLAGLLTGIAVNVMHYTGMWAVQIKGTIGYQSGLVALSVAIAVVAATAALWFTATLDKLQWRLLAGLVMGAAVTGMHYTGMAAVRVQVDVTAPDPSGSEVFSFLFPVFVLAAIALAVPVCAVLMAQAPPEPPADEVGTDEEPRVFAGSSPGPA</sequence>
<accession>A0A853B835</accession>
<dbReference type="PROSITE" id="PS50924">
    <property type="entry name" value="MHYT"/>
    <property type="match status" value="1"/>
</dbReference>
<dbReference type="Pfam" id="PF03707">
    <property type="entry name" value="MHYT"/>
    <property type="match status" value="2"/>
</dbReference>
<evidence type="ECO:0000259" key="3">
    <source>
        <dbReference type="PROSITE" id="PS50924"/>
    </source>
</evidence>
<feature type="domain" description="MHYT" evidence="3">
    <location>
        <begin position="9"/>
        <end position="201"/>
    </location>
</feature>
<keyword evidence="5" id="KW-1185">Reference proteome</keyword>
<dbReference type="GO" id="GO:0016020">
    <property type="term" value="C:membrane"/>
    <property type="evidence" value="ECO:0007669"/>
    <property type="project" value="UniProtKB-UniRule"/>
</dbReference>
<gene>
    <name evidence="4" type="ORF">HNR02_004230</name>
</gene>
<dbReference type="EMBL" id="JACCFK010000001">
    <property type="protein sequence ID" value="NYI90907.1"/>
    <property type="molecule type" value="Genomic_DNA"/>
</dbReference>